<proteinExistence type="predicted"/>
<gene>
    <name evidence="1" type="ORF">Back11_36190</name>
</gene>
<dbReference type="Gene3D" id="3.40.50.300">
    <property type="entry name" value="P-loop containing nucleotide triphosphate hydrolases"/>
    <property type="match status" value="1"/>
</dbReference>
<evidence type="ECO:0000313" key="2">
    <source>
        <dbReference type="Proteomes" id="UP000275368"/>
    </source>
</evidence>
<dbReference type="EMBL" id="AP019308">
    <property type="protein sequence ID" value="BBH22274.1"/>
    <property type="molecule type" value="Genomic_DNA"/>
</dbReference>
<name>A0A3G9JGP6_9BACL</name>
<dbReference type="CDD" id="cd00882">
    <property type="entry name" value="Ras_like_GTPase"/>
    <property type="match status" value="1"/>
</dbReference>
<dbReference type="RefSeq" id="WP_125660108.1">
    <property type="nucleotide sequence ID" value="NZ_AP019308.1"/>
</dbReference>
<protein>
    <submittedName>
        <fullName evidence="1">Uncharacterized protein</fullName>
    </submittedName>
</protein>
<reference evidence="1 2" key="1">
    <citation type="submission" date="2018-11" db="EMBL/GenBank/DDBJ databases">
        <title>Complete genome sequence of Paenibacillus baekrokdamisoli strain KCTC 33723.</title>
        <authorList>
            <person name="Kang S.W."/>
            <person name="Lee K.C."/>
            <person name="Kim K.K."/>
            <person name="Kim J.S."/>
            <person name="Kim D.S."/>
            <person name="Ko S.H."/>
            <person name="Yang S.H."/>
            <person name="Lee J.S."/>
        </authorList>
    </citation>
    <scope>NUCLEOTIDE SEQUENCE [LARGE SCALE GENOMIC DNA]</scope>
    <source>
        <strain evidence="1 2">KCTC 33723</strain>
    </source>
</reference>
<dbReference type="OrthoDB" id="2943489at2"/>
<dbReference type="Proteomes" id="UP000275368">
    <property type="component" value="Chromosome"/>
</dbReference>
<dbReference type="InterPro" id="IPR027417">
    <property type="entry name" value="P-loop_NTPase"/>
</dbReference>
<keyword evidence="2" id="KW-1185">Reference proteome</keyword>
<organism evidence="1 2">
    <name type="scientific">Paenibacillus baekrokdamisoli</name>
    <dbReference type="NCBI Taxonomy" id="1712516"/>
    <lineage>
        <taxon>Bacteria</taxon>
        <taxon>Bacillati</taxon>
        <taxon>Bacillota</taxon>
        <taxon>Bacilli</taxon>
        <taxon>Bacillales</taxon>
        <taxon>Paenibacillaceae</taxon>
        <taxon>Paenibacillus</taxon>
    </lineage>
</organism>
<dbReference type="InterPro" id="IPR006073">
    <property type="entry name" value="GTP-bd"/>
</dbReference>
<evidence type="ECO:0000313" key="1">
    <source>
        <dbReference type="EMBL" id="BBH22274.1"/>
    </source>
</evidence>
<dbReference type="KEGG" id="pbk:Back11_36190"/>
<accession>A0A3G9JGP6</accession>
<dbReference type="Pfam" id="PF01926">
    <property type="entry name" value="MMR_HSR1"/>
    <property type="match status" value="1"/>
</dbReference>
<dbReference type="GO" id="GO:0005525">
    <property type="term" value="F:GTP binding"/>
    <property type="evidence" value="ECO:0007669"/>
    <property type="project" value="InterPro"/>
</dbReference>
<sequence length="203" mass="22963">MILRKKKSASSLSVQPPARTVLEHNLIRLRAELSLYRDQRKVAVLGQPGAGKSTLLDLITLGRCSPRPVIGQQTDATNWSTSLNIPLLHHYEHTVFVDAPGYDTLAHPVEAFLKVFPFSEFDRLLLVLKGKIYESDDRLWQWLKSHSFSKKLLVARSFAEGLSDLELAEVRTEYAERFDGQAVMFSNRDKRGIEEIKAFVGIA</sequence>
<dbReference type="AlphaFoldDB" id="A0A3G9JGP6"/>
<dbReference type="SUPFAM" id="SSF52540">
    <property type="entry name" value="P-loop containing nucleoside triphosphate hydrolases"/>
    <property type="match status" value="1"/>
</dbReference>